<organism evidence="1">
    <name type="scientific">marine sediment metagenome</name>
    <dbReference type="NCBI Taxonomy" id="412755"/>
    <lineage>
        <taxon>unclassified sequences</taxon>
        <taxon>metagenomes</taxon>
        <taxon>ecological metagenomes</taxon>
    </lineage>
</organism>
<proteinExistence type="predicted"/>
<dbReference type="PROSITE" id="PS51257">
    <property type="entry name" value="PROKAR_LIPOPROTEIN"/>
    <property type="match status" value="1"/>
</dbReference>
<sequence>MKRYLIPILLILVLASGLWVSCAADLPKKEEETFFALAYETGYGWGYWLTAENKDRTDIFWTPPDKVDEAQKLNPQVNIRDFYIPKGYWTMGDVANAHFPDGTPFNDKQKKQ</sequence>
<name>X1H8M1_9ZZZZ</name>
<reference evidence="1" key="1">
    <citation type="journal article" date="2014" name="Front. Microbiol.">
        <title>High frequency of phylogenetically diverse reductive dehalogenase-homologous genes in deep subseafloor sedimentary metagenomes.</title>
        <authorList>
            <person name="Kawai M."/>
            <person name="Futagami T."/>
            <person name="Toyoda A."/>
            <person name="Takaki Y."/>
            <person name="Nishi S."/>
            <person name="Hori S."/>
            <person name="Arai W."/>
            <person name="Tsubouchi T."/>
            <person name="Morono Y."/>
            <person name="Uchiyama I."/>
            <person name="Ito T."/>
            <person name="Fujiyama A."/>
            <person name="Inagaki F."/>
            <person name="Takami H."/>
        </authorList>
    </citation>
    <scope>NUCLEOTIDE SEQUENCE</scope>
    <source>
        <strain evidence="1">Expedition CK06-06</strain>
    </source>
</reference>
<dbReference type="EMBL" id="BARU01031974">
    <property type="protein sequence ID" value="GAH65747.1"/>
    <property type="molecule type" value="Genomic_DNA"/>
</dbReference>
<accession>X1H8M1</accession>
<evidence type="ECO:0000313" key="1">
    <source>
        <dbReference type="EMBL" id="GAH65747.1"/>
    </source>
</evidence>
<feature type="non-terminal residue" evidence="1">
    <location>
        <position position="112"/>
    </location>
</feature>
<protein>
    <submittedName>
        <fullName evidence="1">Uncharacterized protein</fullName>
    </submittedName>
</protein>
<dbReference type="AlphaFoldDB" id="X1H8M1"/>
<comment type="caution">
    <text evidence="1">The sequence shown here is derived from an EMBL/GenBank/DDBJ whole genome shotgun (WGS) entry which is preliminary data.</text>
</comment>
<gene>
    <name evidence="1" type="ORF">S03H2_50495</name>
</gene>